<evidence type="ECO:0000256" key="1">
    <source>
        <dbReference type="SAM" id="MobiDB-lite"/>
    </source>
</evidence>
<gene>
    <name evidence="2" type="ORF">FVP33_15235</name>
</gene>
<sequence length="87" mass="9181">MGSNPTGSALGMYASLDAAEASGDDYRGPGIPAGSKSLTSALRFRTADRTLTAGPRARPRGQARVLPRRSAGKPGPRDPRRRRSCSR</sequence>
<reference evidence="2 3" key="1">
    <citation type="submission" date="2019-08" db="EMBL/GenBank/DDBJ databases">
        <title>Bacterial whole genome sequence for Glaciihabitans sp. CHu50b-6-2.</title>
        <authorList>
            <person name="Jin L."/>
        </authorList>
    </citation>
    <scope>NUCLEOTIDE SEQUENCE [LARGE SCALE GENOMIC DNA]</scope>
    <source>
        <strain evidence="2 3">CHu50b-6-2</strain>
    </source>
</reference>
<organism evidence="2 3">
    <name type="scientific">Lacisediminihabitans profunda</name>
    <dbReference type="NCBI Taxonomy" id="2594790"/>
    <lineage>
        <taxon>Bacteria</taxon>
        <taxon>Bacillati</taxon>
        <taxon>Actinomycetota</taxon>
        <taxon>Actinomycetes</taxon>
        <taxon>Micrococcales</taxon>
        <taxon>Microbacteriaceae</taxon>
        <taxon>Lacisediminihabitans</taxon>
    </lineage>
</organism>
<keyword evidence="3" id="KW-1185">Reference proteome</keyword>
<comment type="caution">
    <text evidence="2">The sequence shown here is derived from an EMBL/GenBank/DDBJ whole genome shotgun (WGS) entry which is preliminary data.</text>
</comment>
<dbReference type="EMBL" id="VRMG01000009">
    <property type="protein sequence ID" value="TXN29508.1"/>
    <property type="molecule type" value="Genomic_DNA"/>
</dbReference>
<proteinExistence type="predicted"/>
<feature type="compositionally biased region" description="Basic residues" evidence="1">
    <location>
        <begin position="57"/>
        <end position="71"/>
    </location>
</feature>
<feature type="region of interest" description="Disordered" evidence="1">
    <location>
        <begin position="47"/>
        <end position="87"/>
    </location>
</feature>
<dbReference type="AlphaFoldDB" id="A0A5C8UNR8"/>
<protein>
    <submittedName>
        <fullName evidence="2">Uncharacterized protein</fullName>
    </submittedName>
</protein>
<name>A0A5C8UNR8_9MICO</name>
<dbReference type="Proteomes" id="UP000321379">
    <property type="component" value="Unassembled WGS sequence"/>
</dbReference>
<evidence type="ECO:0000313" key="3">
    <source>
        <dbReference type="Proteomes" id="UP000321379"/>
    </source>
</evidence>
<accession>A0A5C8UNR8</accession>
<evidence type="ECO:0000313" key="2">
    <source>
        <dbReference type="EMBL" id="TXN29508.1"/>
    </source>
</evidence>